<evidence type="ECO:0000256" key="1">
    <source>
        <dbReference type="SAM" id="MobiDB-lite"/>
    </source>
</evidence>
<dbReference type="EMBL" id="JAOYFB010000039">
    <property type="protein sequence ID" value="KAK4028707.1"/>
    <property type="molecule type" value="Genomic_DNA"/>
</dbReference>
<feature type="compositionally biased region" description="Polar residues" evidence="1">
    <location>
        <begin position="124"/>
        <end position="148"/>
    </location>
</feature>
<feature type="region of interest" description="Disordered" evidence="1">
    <location>
        <begin position="91"/>
        <end position="148"/>
    </location>
</feature>
<sequence>MIHHDTINEGDSARSVNDSDVRPSTEAETPATQSKDASALQRLVPITRNANEVSTLDIATSMLSDVTQFYYTRETINHITTLFHFPLSSLQRQQPVHHEPLPPQQPADQVWVQQQQSAVQDWSEPQQQVVYSTSRASDSDGENSWIQK</sequence>
<reference evidence="2 3" key="1">
    <citation type="journal article" date="2023" name="Nucleic Acids Res.">
        <title>The hologenome of Daphnia magna reveals possible DNA methylation and microbiome-mediated evolution of the host genome.</title>
        <authorList>
            <person name="Chaturvedi A."/>
            <person name="Li X."/>
            <person name="Dhandapani V."/>
            <person name="Marshall H."/>
            <person name="Kissane S."/>
            <person name="Cuenca-Cambronero M."/>
            <person name="Asole G."/>
            <person name="Calvet F."/>
            <person name="Ruiz-Romero M."/>
            <person name="Marangio P."/>
            <person name="Guigo R."/>
            <person name="Rago D."/>
            <person name="Mirbahai L."/>
            <person name="Eastwood N."/>
            <person name="Colbourne J.K."/>
            <person name="Zhou J."/>
            <person name="Mallon E."/>
            <person name="Orsini L."/>
        </authorList>
    </citation>
    <scope>NUCLEOTIDE SEQUENCE [LARGE SCALE GENOMIC DNA]</scope>
    <source>
        <strain evidence="2">LRV0_1</strain>
    </source>
</reference>
<feature type="region of interest" description="Disordered" evidence="1">
    <location>
        <begin position="1"/>
        <end position="40"/>
    </location>
</feature>
<comment type="caution">
    <text evidence="2">The sequence shown here is derived from an EMBL/GenBank/DDBJ whole genome shotgun (WGS) entry which is preliminary data.</text>
</comment>
<organism evidence="2 3">
    <name type="scientific">Daphnia magna</name>
    <dbReference type="NCBI Taxonomy" id="35525"/>
    <lineage>
        <taxon>Eukaryota</taxon>
        <taxon>Metazoa</taxon>
        <taxon>Ecdysozoa</taxon>
        <taxon>Arthropoda</taxon>
        <taxon>Crustacea</taxon>
        <taxon>Branchiopoda</taxon>
        <taxon>Diplostraca</taxon>
        <taxon>Cladocera</taxon>
        <taxon>Anomopoda</taxon>
        <taxon>Daphniidae</taxon>
        <taxon>Daphnia</taxon>
    </lineage>
</organism>
<gene>
    <name evidence="2" type="ORF">OUZ56_021711</name>
</gene>
<keyword evidence="3" id="KW-1185">Reference proteome</keyword>
<accession>A0ABR0AU90</accession>
<dbReference type="Proteomes" id="UP001234178">
    <property type="component" value="Unassembled WGS sequence"/>
</dbReference>
<evidence type="ECO:0000313" key="3">
    <source>
        <dbReference type="Proteomes" id="UP001234178"/>
    </source>
</evidence>
<evidence type="ECO:0000313" key="2">
    <source>
        <dbReference type="EMBL" id="KAK4028707.1"/>
    </source>
</evidence>
<feature type="compositionally biased region" description="Polar residues" evidence="1">
    <location>
        <begin position="26"/>
        <end position="36"/>
    </location>
</feature>
<protein>
    <submittedName>
        <fullName evidence="2">Uncharacterized protein</fullName>
    </submittedName>
</protein>
<proteinExistence type="predicted"/>
<feature type="compositionally biased region" description="Low complexity" evidence="1">
    <location>
        <begin position="106"/>
        <end position="123"/>
    </location>
</feature>
<name>A0ABR0AU90_9CRUS</name>